<reference evidence="5 6" key="1">
    <citation type="journal article" date="2011" name="PLoS Pathog.">
        <title>Endophytic Life Strategies Decoded by Genome and Transcriptome Analyses of the Mutualistic Root Symbiont Piriformospora indica.</title>
        <authorList>
            <person name="Zuccaro A."/>
            <person name="Lahrmann U."/>
            <person name="Guldener U."/>
            <person name="Langen G."/>
            <person name="Pfiffi S."/>
            <person name="Biedenkopf D."/>
            <person name="Wong P."/>
            <person name="Samans B."/>
            <person name="Grimm C."/>
            <person name="Basiewicz M."/>
            <person name="Murat C."/>
            <person name="Martin F."/>
            <person name="Kogel K.H."/>
        </authorList>
    </citation>
    <scope>NUCLEOTIDE SEQUENCE [LARGE SCALE GENOMIC DNA]</scope>
    <source>
        <strain evidence="5 6">DSM 11827</strain>
    </source>
</reference>
<dbReference type="GO" id="GO:0016567">
    <property type="term" value="P:protein ubiquitination"/>
    <property type="evidence" value="ECO:0007669"/>
    <property type="project" value="TreeGrafter"/>
</dbReference>
<name>G4TR22_SERID</name>
<dbReference type="SUPFAM" id="SSF48452">
    <property type="entry name" value="TPR-like"/>
    <property type="match status" value="3"/>
</dbReference>
<feature type="compositionally biased region" description="Polar residues" evidence="4">
    <location>
        <begin position="392"/>
        <end position="410"/>
    </location>
</feature>
<dbReference type="Pfam" id="PF00515">
    <property type="entry name" value="TPR_1"/>
    <property type="match status" value="1"/>
</dbReference>
<dbReference type="eggNOG" id="KOG1126">
    <property type="taxonomic scope" value="Eukaryota"/>
</dbReference>
<dbReference type="Pfam" id="PF14559">
    <property type="entry name" value="TPR_19"/>
    <property type="match status" value="1"/>
</dbReference>
<comment type="similarity">
    <text evidence="2">Belongs to the APC3/CDC27 family.</text>
</comment>
<dbReference type="GO" id="GO:0051301">
    <property type="term" value="P:cell division"/>
    <property type="evidence" value="ECO:0007669"/>
    <property type="project" value="TreeGrafter"/>
</dbReference>
<dbReference type="OMA" id="WVMAMVG"/>
<comment type="caution">
    <text evidence="5">The sequence shown here is derived from an EMBL/GenBank/DDBJ whole genome shotgun (WGS) entry which is preliminary data.</text>
</comment>
<gene>
    <name evidence="5" type="ORF">PIIN_07721</name>
</gene>
<feature type="compositionally biased region" description="Basic and acidic residues" evidence="4">
    <location>
        <begin position="338"/>
        <end position="347"/>
    </location>
</feature>
<keyword evidence="1 3" id="KW-0802">TPR repeat</keyword>
<dbReference type="STRING" id="1109443.G4TR22"/>
<dbReference type="Gene3D" id="1.25.40.10">
    <property type="entry name" value="Tetratricopeptide repeat domain"/>
    <property type="match status" value="4"/>
</dbReference>
<protein>
    <recommendedName>
        <fullName evidence="7">Nuclear protein bimA</fullName>
    </recommendedName>
</protein>
<organism evidence="5 6">
    <name type="scientific">Serendipita indica (strain DSM 11827)</name>
    <name type="common">Root endophyte fungus</name>
    <name type="synonym">Piriformospora indica</name>
    <dbReference type="NCBI Taxonomy" id="1109443"/>
    <lineage>
        <taxon>Eukaryota</taxon>
        <taxon>Fungi</taxon>
        <taxon>Dikarya</taxon>
        <taxon>Basidiomycota</taxon>
        <taxon>Agaricomycotina</taxon>
        <taxon>Agaricomycetes</taxon>
        <taxon>Sebacinales</taxon>
        <taxon>Serendipitaceae</taxon>
        <taxon>Serendipita</taxon>
    </lineage>
</organism>
<evidence type="ECO:0000256" key="2">
    <source>
        <dbReference type="ARBA" id="ARBA00038210"/>
    </source>
</evidence>
<evidence type="ECO:0000256" key="4">
    <source>
        <dbReference type="SAM" id="MobiDB-lite"/>
    </source>
</evidence>
<dbReference type="PROSITE" id="PS50293">
    <property type="entry name" value="TPR_REGION"/>
    <property type="match status" value="1"/>
</dbReference>
<accession>G4TR22</accession>
<dbReference type="GO" id="GO:0005680">
    <property type="term" value="C:anaphase-promoting complex"/>
    <property type="evidence" value="ECO:0007669"/>
    <property type="project" value="TreeGrafter"/>
</dbReference>
<dbReference type="Pfam" id="PF13181">
    <property type="entry name" value="TPR_8"/>
    <property type="match status" value="1"/>
</dbReference>
<dbReference type="OrthoDB" id="10248520at2759"/>
<feature type="region of interest" description="Disordered" evidence="4">
    <location>
        <begin position="758"/>
        <end position="790"/>
    </location>
</feature>
<dbReference type="AlphaFoldDB" id="G4TR22"/>
<feature type="compositionally biased region" description="Basic residues" evidence="4">
    <location>
        <begin position="360"/>
        <end position="379"/>
    </location>
</feature>
<dbReference type="EMBL" id="CAFZ01000251">
    <property type="protein sequence ID" value="CCA73766.1"/>
    <property type="molecule type" value="Genomic_DNA"/>
</dbReference>
<dbReference type="SMART" id="SM00028">
    <property type="entry name" value="TPR"/>
    <property type="match status" value="8"/>
</dbReference>
<sequence length="790" mass="87023">MSGVDDKLVSQRLTTLIHRFLDAELLKSALFYAERLFSMDGTNHDSRHLLSNVLLKSDQPHSALHLVTRPQDEPCAGCLFLAAKCNERLLRPRKAKEKMTEALKVMTGIPEGSKPRPAQSMHLAHDIPDIAIVYCKAGMLAAKASQRQEAIDNFSHALALEPLIWDAWLGLCTLGADIKIDEVLKIPPHLQNVPATLPSDNEPTPPRPLTSNPILSRISKQYAIAPTPLTKPEAVGSSRGLFTPEQSGVDQLPYRYHLGNLPKPDTTTMGAPSVPQTPLGALPELYKSTSIPQSGIPIPQLGLPIHSSGQFAGTRRGAAAVDEGPNKRIRTATGRSNKGKETVDKGEAAVLSTPYLVLNARKHPPLSKDNRRKARHRSRSVSDVEDTAGDAPSQSSGSIAQSPRSDSTENIPGGSIVPPETKQRTAIAERYVFDLMKHFARAQFHLSKYESRTALDCLERLPRNQYLAPSVLIMIARAHYELVEYVQSERAFKAARRLDPYRIWDMELYSTLLWHLRRNAQLSFLAQELLSTNPRSPEAWIAVGNCFSLQKEHAQAMVCFQRASELDPYCAYAYTLGGHESLVTDDVKKAIVLFEQALGHDRRHYNAWYGLGSCYLKMGRLALAQYHFERAVEIHPANAVLLACLGMVHERQGRVEEALSLFNVALEASPNNPLVRYRRAKIMVQRENFEAAEEDLVRLCDLSPSEPNVVLLLGKVYHLQGKTTEATRILATARDLDPRNAPRIAKLVDEAARSRNAAAAVGGPSLSSTGAGETSIDGPSESVVDVSMEG</sequence>
<feature type="repeat" description="TPR" evidence="3">
    <location>
        <begin position="605"/>
        <end position="638"/>
    </location>
</feature>
<feature type="repeat" description="TPR" evidence="3">
    <location>
        <begin position="131"/>
        <end position="164"/>
    </location>
</feature>
<dbReference type="GO" id="GO:0007091">
    <property type="term" value="P:metaphase/anaphase transition of mitotic cell cycle"/>
    <property type="evidence" value="ECO:0007669"/>
    <property type="project" value="TreeGrafter"/>
</dbReference>
<evidence type="ECO:0000313" key="6">
    <source>
        <dbReference type="Proteomes" id="UP000007148"/>
    </source>
</evidence>
<evidence type="ECO:0008006" key="7">
    <source>
        <dbReference type="Google" id="ProtNLM"/>
    </source>
</evidence>
<dbReference type="InterPro" id="IPR019734">
    <property type="entry name" value="TPR_rpt"/>
</dbReference>
<proteinExistence type="inferred from homology"/>
<evidence type="ECO:0000313" key="5">
    <source>
        <dbReference type="EMBL" id="CCA73766.1"/>
    </source>
</evidence>
<evidence type="ECO:0000256" key="1">
    <source>
        <dbReference type="ARBA" id="ARBA00022803"/>
    </source>
</evidence>
<dbReference type="GO" id="GO:0031145">
    <property type="term" value="P:anaphase-promoting complex-dependent catabolic process"/>
    <property type="evidence" value="ECO:0007669"/>
    <property type="project" value="TreeGrafter"/>
</dbReference>
<feature type="repeat" description="TPR" evidence="3">
    <location>
        <begin position="537"/>
        <end position="570"/>
    </location>
</feature>
<dbReference type="InterPro" id="IPR011990">
    <property type="entry name" value="TPR-like_helical_dom_sf"/>
</dbReference>
<feature type="region of interest" description="Disordered" evidence="4">
    <location>
        <begin position="314"/>
        <end position="420"/>
    </location>
</feature>
<dbReference type="Proteomes" id="UP000007148">
    <property type="component" value="Unassembled WGS sequence"/>
</dbReference>
<dbReference type="InParanoid" id="G4TR22"/>
<dbReference type="HOGENOM" id="CLU_008850_0_1_1"/>
<feature type="repeat" description="TPR" evidence="3">
    <location>
        <begin position="707"/>
        <end position="740"/>
    </location>
</feature>
<dbReference type="GO" id="GO:0005737">
    <property type="term" value="C:cytoplasm"/>
    <property type="evidence" value="ECO:0007669"/>
    <property type="project" value="TreeGrafter"/>
</dbReference>
<dbReference type="PANTHER" id="PTHR12558">
    <property type="entry name" value="CELL DIVISION CYCLE 16,23,27"/>
    <property type="match status" value="1"/>
</dbReference>
<keyword evidence="6" id="KW-1185">Reference proteome</keyword>
<dbReference type="PANTHER" id="PTHR12558:SF13">
    <property type="entry name" value="CELL DIVISION CYCLE PROTEIN 27 HOMOLOG"/>
    <property type="match status" value="1"/>
</dbReference>
<dbReference type="FunCoup" id="G4TR22">
    <property type="interactions" value="749"/>
</dbReference>
<dbReference type="Pfam" id="PF12895">
    <property type="entry name" value="ANAPC3"/>
    <property type="match status" value="1"/>
</dbReference>
<dbReference type="PROSITE" id="PS50005">
    <property type="entry name" value="TPR"/>
    <property type="match status" value="5"/>
</dbReference>
<evidence type="ECO:0000256" key="3">
    <source>
        <dbReference type="PROSITE-ProRule" id="PRU00339"/>
    </source>
</evidence>
<feature type="repeat" description="TPR" evidence="3">
    <location>
        <begin position="639"/>
        <end position="672"/>
    </location>
</feature>